<reference evidence="2" key="2">
    <citation type="journal article" date="2021" name="PeerJ">
        <title>Extensive microbial diversity within the chicken gut microbiome revealed by metagenomics and culture.</title>
        <authorList>
            <person name="Gilroy R."/>
            <person name="Ravi A."/>
            <person name="Getino M."/>
            <person name="Pursley I."/>
            <person name="Horton D.L."/>
            <person name="Alikhan N.F."/>
            <person name="Baker D."/>
            <person name="Gharbi K."/>
            <person name="Hall N."/>
            <person name="Watson M."/>
            <person name="Adriaenssens E.M."/>
            <person name="Foster-Nyarko E."/>
            <person name="Jarju S."/>
            <person name="Secka A."/>
            <person name="Antonio M."/>
            <person name="Oren A."/>
            <person name="Chaudhuri R.R."/>
            <person name="La Ragione R."/>
            <person name="Hildebrand F."/>
            <person name="Pallen M.J."/>
        </authorList>
    </citation>
    <scope>NUCLEOTIDE SEQUENCE</scope>
    <source>
        <strain evidence="2">CHK195-15760</strain>
    </source>
</reference>
<dbReference type="Pfam" id="PF06541">
    <property type="entry name" value="ABC_trans_CmpB"/>
    <property type="match status" value="1"/>
</dbReference>
<comment type="caution">
    <text evidence="2">The sequence shown here is derived from an EMBL/GenBank/DDBJ whole genome shotgun (WGS) entry which is preliminary data.</text>
</comment>
<feature type="transmembrane region" description="Helical" evidence="1">
    <location>
        <begin position="12"/>
        <end position="34"/>
    </location>
</feature>
<feature type="transmembrane region" description="Helical" evidence="1">
    <location>
        <begin position="152"/>
        <end position="173"/>
    </location>
</feature>
<feature type="transmembrane region" description="Helical" evidence="1">
    <location>
        <begin position="46"/>
        <end position="63"/>
    </location>
</feature>
<gene>
    <name evidence="2" type="ORF">IAB70_02570</name>
</gene>
<dbReference type="SUPFAM" id="SSF81442">
    <property type="entry name" value="Cytochrome c oxidase subunit I-like"/>
    <property type="match status" value="1"/>
</dbReference>
<evidence type="ECO:0000313" key="2">
    <source>
        <dbReference type="EMBL" id="HIU51495.1"/>
    </source>
</evidence>
<accession>A0A9D1M0P1</accession>
<name>A0A9D1M0P1_9FIRM</name>
<dbReference type="InterPro" id="IPR010540">
    <property type="entry name" value="CmpB_TMEM229"/>
</dbReference>
<organism evidence="2 3">
    <name type="scientific">Candidatus Merdicola faecigallinarum</name>
    <dbReference type="NCBI Taxonomy" id="2840862"/>
    <lineage>
        <taxon>Bacteria</taxon>
        <taxon>Bacillati</taxon>
        <taxon>Bacillota</taxon>
        <taxon>Clostridia</taxon>
        <taxon>Candidatus Merdicola</taxon>
    </lineage>
</organism>
<keyword evidence="1" id="KW-0472">Membrane</keyword>
<keyword evidence="1" id="KW-1133">Transmembrane helix</keyword>
<dbReference type="AlphaFoldDB" id="A0A9D1M0P1"/>
<evidence type="ECO:0000256" key="1">
    <source>
        <dbReference type="SAM" id="Phobius"/>
    </source>
</evidence>
<dbReference type="EMBL" id="DVNH01000019">
    <property type="protein sequence ID" value="HIU51495.1"/>
    <property type="molecule type" value="Genomic_DNA"/>
</dbReference>
<proteinExistence type="predicted"/>
<reference evidence="2" key="1">
    <citation type="submission" date="2020-10" db="EMBL/GenBank/DDBJ databases">
        <authorList>
            <person name="Gilroy R."/>
        </authorList>
    </citation>
    <scope>NUCLEOTIDE SEQUENCE</scope>
    <source>
        <strain evidence="2">CHK195-15760</strain>
    </source>
</reference>
<feature type="transmembrane region" description="Helical" evidence="1">
    <location>
        <begin position="113"/>
        <end position="131"/>
    </location>
</feature>
<protein>
    <submittedName>
        <fullName evidence="2">ABC transporter permease</fullName>
    </submittedName>
</protein>
<evidence type="ECO:0000313" key="3">
    <source>
        <dbReference type="Proteomes" id="UP000824093"/>
    </source>
</evidence>
<sequence length="213" mass="24833">MEKQKVKENIIKIFWIFIIGSIIGYLVEMVVALVQNGHFESRQGLIYGPFAQVYGLGMLAYYFTVPKIKGMKKVFLFSMVMGGIVEYICSYVQEKCFGTISWDYSHLWFNINGRTSLLHCTYWGFAGVLFIKYVYPRIQKLDQYAKKANFQLATSLLAIFMVFNITVSCMAAGRQLERRKEIAAKNNIDYFFDKYYPDYVMNEIYANKITKID</sequence>
<dbReference type="InterPro" id="IPR036927">
    <property type="entry name" value="Cyt_c_oxase-like_su1_sf"/>
</dbReference>
<keyword evidence="1" id="KW-0812">Transmembrane</keyword>
<dbReference type="Proteomes" id="UP000824093">
    <property type="component" value="Unassembled WGS sequence"/>
</dbReference>